<evidence type="ECO:0000313" key="1">
    <source>
        <dbReference type="EMBL" id="VDN29024.1"/>
    </source>
</evidence>
<evidence type="ECO:0000313" key="2">
    <source>
        <dbReference type="Proteomes" id="UP000271098"/>
    </source>
</evidence>
<name>A0A3P7MHM1_9BILA</name>
<keyword evidence="2" id="KW-1185">Reference proteome</keyword>
<accession>A0A3P7MHM1</accession>
<gene>
    <name evidence="1" type="ORF">GPUH_LOCUS17024</name>
</gene>
<dbReference type="Proteomes" id="UP000271098">
    <property type="component" value="Unassembled WGS sequence"/>
</dbReference>
<dbReference type="EMBL" id="UYRT01084567">
    <property type="protein sequence ID" value="VDN29024.1"/>
    <property type="molecule type" value="Genomic_DNA"/>
</dbReference>
<sequence>MLRKARENLNAIKGLYLEQLKDESGNMTVKFAEGINPFESGPWMLAPIRRVLDVIEKDGYVF</sequence>
<organism evidence="1 2">
    <name type="scientific">Gongylonema pulchrum</name>
    <dbReference type="NCBI Taxonomy" id="637853"/>
    <lineage>
        <taxon>Eukaryota</taxon>
        <taxon>Metazoa</taxon>
        <taxon>Ecdysozoa</taxon>
        <taxon>Nematoda</taxon>
        <taxon>Chromadorea</taxon>
        <taxon>Rhabditida</taxon>
        <taxon>Spirurina</taxon>
        <taxon>Spiruromorpha</taxon>
        <taxon>Spiruroidea</taxon>
        <taxon>Gongylonematidae</taxon>
        <taxon>Gongylonema</taxon>
    </lineage>
</organism>
<proteinExistence type="predicted"/>
<reference evidence="1 2" key="1">
    <citation type="submission" date="2018-11" db="EMBL/GenBank/DDBJ databases">
        <authorList>
            <consortium name="Pathogen Informatics"/>
        </authorList>
    </citation>
    <scope>NUCLEOTIDE SEQUENCE [LARGE SCALE GENOMIC DNA]</scope>
</reference>
<dbReference type="OrthoDB" id="5853122at2759"/>
<protein>
    <submittedName>
        <fullName evidence="1">Uncharacterized protein</fullName>
    </submittedName>
</protein>
<dbReference type="AlphaFoldDB" id="A0A3P7MHM1"/>